<dbReference type="AlphaFoldDB" id="A0A7U7ETF0"/>
<protein>
    <recommendedName>
        <fullName evidence="4">DUF2790 domain-containing protein</fullName>
    </recommendedName>
</protein>
<organism evidence="2 3">
    <name type="scientific">Zestomonas carbonaria</name>
    <dbReference type="NCBI Taxonomy" id="2762745"/>
    <lineage>
        <taxon>Bacteria</taxon>
        <taxon>Pseudomonadati</taxon>
        <taxon>Pseudomonadota</taxon>
        <taxon>Gammaproteobacteria</taxon>
        <taxon>Pseudomonadales</taxon>
        <taxon>Pseudomonadaceae</taxon>
        <taxon>Zestomonas</taxon>
    </lineage>
</organism>
<feature type="signal peptide" evidence="1">
    <location>
        <begin position="1"/>
        <end position="22"/>
    </location>
</feature>
<keyword evidence="3" id="KW-1185">Reference proteome</keyword>
<comment type="caution">
    <text evidence="2">The sequence shown here is derived from an EMBL/GenBank/DDBJ whole genome shotgun (WGS) entry which is preliminary data.</text>
</comment>
<name>A0A7U7ETF0_9GAMM</name>
<reference evidence="2 3" key="1">
    <citation type="submission" date="2020-08" db="EMBL/GenBank/DDBJ databases">
        <authorList>
            <person name="Criscuolo A."/>
        </authorList>
    </citation>
    <scope>NUCLEOTIDE SEQUENCE [LARGE SCALE GENOMIC DNA]</scope>
    <source>
        <strain evidence="2">CIP111764</strain>
    </source>
</reference>
<evidence type="ECO:0008006" key="4">
    <source>
        <dbReference type="Google" id="ProtNLM"/>
    </source>
</evidence>
<dbReference type="InterPro" id="IPR021245">
    <property type="entry name" value="DUF2790"/>
</dbReference>
<keyword evidence="1" id="KW-0732">Signal</keyword>
<evidence type="ECO:0000313" key="2">
    <source>
        <dbReference type="EMBL" id="CAD5110000.1"/>
    </source>
</evidence>
<accession>A0A7U7ETF0</accession>
<gene>
    <name evidence="2" type="ORF">PSEWESI4_04316</name>
</gene>
<sequence length="91" mass="9597">MKPMKKILISLAGLLMAGQVVAGESAPVSSSGASGNAVKYRYGMDLDIARVVSHSDIPNVCGVVPVEMTYEDSQGDRHTLQYRVIGNGCQG</sequence>
<dbReference type="EMBL" id="CAJFCI010000080">
    <property type="protein sequence ID" value="CAD5110000.1"/>
    <property type="molecule type" value="Genomic_DNA"/>
</dbReference>
<evidence type="ECO:0000313" key="3">
    <source>
        <dbReference type="Proteomes" id="UP000583387"/>
    </source>
</evidence>
<dbReference type="Gene3D" id="2.30.140.50">
    <property type="entry name" value="Protein of unknown function DUF2790"/>
    <property type="match status" value="1"/>
</dbReference>
<feature type="chain" id="PRO_5031363913" description="DUF2790 domain-containing protein" evidence="1">
    <location>
        <begin position="23"/>
        <end position="91"/>
    </location>
</feature>
<dbReference type="Proteomes" id="UP000583387">
    <property type="component" value="Unassembled WGS sequence"/>
</dbReference>
<evidence type="ECO:0000256" key="1">
    <source>
        <dbReference type="SAM" id="SignalP"/>
    </source>
</evidence>
<dbReference type="Pfam" id="PF10976">
    <property type="entry name" value="DUF2790"/>
    <property type="match status" value="1"/>
</dbReference>
<proteinExistence type="predicted"/>